<accession>A0A9L0SXU6</accession>
<sequence length="244" mass="26383">MDVRVVSMRLFNFRAADSLSVIRESNRTRAEVLCKKLSQDQIQITGSAVTPVGRQMDRNDTWKDSGQRRGGRWRACASRATFLPVSSACFTTLQLPGLLPGSSQVNSGAGAQESAPPSGLSWAALKLQEDTLEQGGGASWVDKFTLAEPGEALVRACSLQAASPSCPLTLLHPRSRMVLGATEAFHLLVNHRSVASVSVTVAEIYRDCKDEDGFVYMTCSSQETPRIKKTSSREICTCNCQAPG</sequence>
<evidence type="ECO:0000256" key="1">
    <source>
        <dbReference type="ARBA" id="ARBA00004370"/>
    </source>
</evidence>
<dbReference type="AlphaFoldDB" id="A0A9L0SXU6"/>
<dbReference type="GeneTree" id="ENSGT00940000161852"/>
<dbReference type="Ensembl" id="ENSECAT00000133518.1">
    <property type="protein sequence ID" value="ENSECAP00000079089.1"/>
    <property type="gene ID" value="ENSECAG00000047917.1"/>
</dbReference>
<evidence type="ECO:0000313" key="5">
    <source>
        <dbReference type="Ensembl" id="ENSECAP00000079089.1"/>
    </source>
</evidence>
<protein>
    <submittedName>
        <fullName evidence="5">Uncharacterized protein</fullName>
    </submittedName>
</protein>
<dbReference type="Gene3D" id="3.10.20.90">
    <property type="entry name" value="Phosphatidylinositol 3-kinase Catalytic Subunit, Chain A, domain 1"/>
    <property type="match status" value="1"/>
</dbReference>
<reference evidence="5" key="2">
    <citation type="submission" date="2025-08" db="UniProtKB">
        <authorList>
            <consortium name="Ensembl"/>
        </authorList>
    </citation>
    <scope>IDENTIFICATION</scope>
    <source>
        <strain evidence="5">Thoroughbred</strain>
    </source>
</reference>
<dbReference type="InterPro" id="IPR004241">
    <property type="entry name" value="Atg8-like"/>
</dbReference>
<reference evidence="5" key="3">
    <citation type="submission" date="2025-09" db="UniProtKB">
        <authorList>
            <consortium name="Ensembl"/>
        </authorList>
    </citation>
    <scope>IDENTIFICATION</scope>
    <source>
        <strain evidence="5">Thoroughbred</strain>
    </source>
</reference>
<dbReference type="SUPFAM" id="SSF54236">
    <property type="entry name" value="Ubiquitin-like"/>
    <property type="match status" value="1"/>
</dbReference>
<dbReference type="Proteomes" id="UP000002281">
    <property type="component" value="Chromosome 30"/>
</dbReference>
<evidence type="ECO:0000256" key="4">
    <source>
        <dbReference type="ARBA" id="ARBA00023288"/>
    </source>
</evidence>
<keyword evidence="3" id="KW-0472">Membrane</keyword>
<reference evidence="5 6" key="1">
    <citation type="journal article" date="2009" name="Science">
        <title>Genome sequence, comparative analysis, and population genetics of the domestic horse.</title>
        <authorList>
            <consortium name="Broad Institute Genome Sequencing Platform"/>
            <consortium name="Broad Institute Whole Genome Assembly Team"/>
            <person name="Wade C.M."/>
            <person name="Giulotto E."/>
            <person name="Sigurdsson S."/>
            <person name="Zoli M."/>
            <person name="Gnerre S."/>
            <person name="Imsland F."/>
            <person name="Lear T.L."/>
            <person name="Adelson D.L."/>
            <person name="Bailey E."/>
            <person name="Bellone R.R."/>
            <person name="Bloecker H."/>
            <person name="Distl O."/>
            <person name="Edgar R.C."/>
            <person name="Garber M."/>
            <person name="Leeb T."/>
            <person name="Mauceli E."/>
            <person name="MacLeod J.N."/>
            <person name="Penedo M.C.T."/>
            <person name="Raison J.M."/>
            <person name="Sharpe T."/>
            <person name="Vogel J."/>
            <person name="Andersson L."/>
            <person name="Antczak D.F."/>
            <person name="Biagi T."/>
            <person name="Binns M.M."/>
            <person name="Chowdhary B.P."/>
            <person name="Coleman S.J."/>
            <person name="Della Valle G."/>
            <person name="Fryc S."/>
            <person name="Guerin G."/>
            <person name="Hasegawa T."/>
            <person name="Hill E.W."/>
            <person name="Jurka J."/>
            <person name="Kiialainen A."/>
            <person name="Lindgren G."/>
            <person name="Liu J."/>
            <person name="Magnani E."/>
            <person name="Mickelson J.R."/>
            <person name="Murray J."/>
            <person name="Nergadze S.G."/>
            <person name="Onofrio R."/>
            <person name="Pedroni S."/>
            <person name="Piras M.F."/>
            <person name="Raudsepp T."/>
            <person name="Rocchi M."/>
            <person name="Roeed K.H."/>
            <person name="Ryder O.A."/>
            <person name="Searle S."/>
            <person name="Skow L."/>
            <person name="Swinburne J.E."/>
            <person name="Syvaenen A.C."/>
            <person name="Tozaki T."/>
            <person name="Valberg S.J."/>
            <person name="Vaudin M."/>
            <person name="White J.R."/>
            <person name="Zody M.C."/>
            <person name="Lander E.S."/>
            <person name="Lindblad-Toh K."/>
        </authorList>
    </citation>
    <scope>NUCLEOTIDE SEQUENCE [LARGE SCALE GENOMIC DNA]</scope>
    <source>
        <strain evidence="5 6">Thoroughbred</strain>
    </source>
</reference>
<evidence type="ECO:0000256" key="3">
    <source>
        <dbReference type="ARBA" id="ARBA00023136"/>
    </source>
</evidence>
<dbReference type="GO" id="GO:0016020">
    <property type="term" value="C:membrane"/>
    <property type="evidence" value="ECO:0007669"/>
    <property type="project" value="UniProtKB-SubCell"/>
</dbReference>
<dbReference type="InterPro" id="IPR029071">
    <property type="entry name" value="Ubiquitin-like_domsf"/>
</dbReference>
<evidence type="ECO:0000256" key="2">
    <source>
        <dbReference type="ARBA" id="ARBA00007293"/>
    </source>
</evidence>
<keyword evidence="4" id="KW-0449">Lipoprotein</keyword>
<evidence type="ECO:0000313" key="6">
    <source>
        <dbReference type="Proteomes" id="UP000002281"/>
    </source>
</evidence>
<proteinExistence type="inferred from homology"/>
<comment type="similarity">
    <text evidence="2">Belongs to the ATG8 family.</text>
</comment>
<organism evidence="5 6">
    <name type="scientific">Equus caballus</name>
    <name type="common">Horse</name>
    <dbReference type="NCBI Taxonomy" id="9796"/>
    <lineage>
        <taxon>Eukaryota</taxon>
        <taxon>Metazoa</taxon>
        <taxon>Chordata</taxon>
        <taxon>Craniata</taxon>
        <taxon>Vertebrata</taxon>
        <taxon>Euteleostomi</taxon>
        <taxon>Mammalia</taxon>
        <taxon>Eutheria</taxon>
        <taxon>Laurasiatheria</taxon>
        <taxon>Perissodactyla</taxon>
        <taxon>Equidae</taxon>
        <taxon>Equus</taxon>
    </lineage>
</organism>
<dbReference type="Pfam" id="PF02991">
    <property type="entry name" value="ATG8"/>
    <property type="match status" value="1"/>
</dbReference>
<keyword evidence="6" id="KW-1185">Reference proteome</keyword>
<name>A0A9L0SXU6_HORSE</name>
<comment type="subcellular location">
    <subcellularLocation>
        <location evidence="1">Membrane</location>
    </subcellularLocation>
</comment>